<dbReference type="InterPro" id="IPR017850">
    <property type="entry name" value="Alkaline_phosphatase_core_sf"/>
</dbReference>
<evidence type="ECO:0000313" key="10">
    <source>
        <dbReference type="Proteomes" id="UP000647133"/>
    </source>
</evidence>
<evidence type="ECO:0000256" key="7">
    <source>
        <dbReference type="SAM" id="SignalP"/>
    </source>
</evidence>
<dbReference type="InterPro" id="IPR000917">
    <property type="entry name" value="Sulfatase_N"/>
</dbReference>
<dbReference type="InterPro" id="IPR050738">
    <property type="entry name" value="Sulfatase"/>
</dbReference>
<dbReference type="PROSITE" id="PS00149">
    <property type="entry name" value="SULFATASE_2"/>
    <property type="match status" value="1"/>
</dbReference>
<evidence type="ECO:0000259" key="8">
    <source>
        <dbReference type="Pfam" id="PF00884"/>
    </source>
</evidence>
<comment type="cofactor">
    <cofactor evidence="1">
        <name>Ca(2+)</name>
        <dbReference type="ChEBI" id="CHEBI:29108"/>
    </cofactor>
</comment>
<comment type="caution">
    <text evidence="9">The sequence shown here is derived from an EMBL/GenBank/DDBJ whole genome shotgun (WGS) entry which is preliminary data.</text>
</comment>
<keyword evidence="5" id="KW-0378">Hydrolase</keyword>
<evidence type="ECO:0000313" key="9">
    <source>
        <dbReference type="EMBL" id="MBD8491305.1"/>
    </source>
</evidence>
<reference evidence="9 10" key="1">
    <citation type="submission" date="2020-09" db="EMBL/GenBank/DDBJ databases">
        <title>Echinicola sp. CAU 1574 isolated from sand of Sido Beach.</title>
        <authorList>
            <person name="Kim W."/>
        </authorList>
    </citation>
    <scope>NUCLEOTIDE SEQUENCE [LARGE SCALE GENOMIC DNA]</scope>
    <source>
        <strain evidence="9 10">CAU 1574</strain>
    </source>
</reference>
<evidence type="ECO:0000256" key="6">
    <source>
        <dbReference type="ARBA" id="ARBA00022837"/>
    </source>
</evidence>
<feature type="domain" description="Sulfatase N-terminal" evidence="8">
    <location>
        <begin position="55"/>
        <end position="394"/>
    </location>
</feature>
<sequence length="550" mass="61691">MNLNNLIILRALNLKLEKLKFVNCKSAFSKVLLFACCSFLISISLNAQDQKAAHPNVVFILVDDLGYHDLGITGSEYYETPHVDQLGRSSYRFTQGYAASRVCSPSRASIMTGVTPAVHGITDWIGAPEGEKWRSYGRHTQLLPPEYPHDLSTELLTIPEALKTQGYETFFAGKWHLGSEGSYPEDHGFDINVGGWESGSPKGGYFAPYVNPNLEQGPNGENLSLRLAKETVNYIEGAHDKPFFAMLCFYAVHGPIQTTEEKWQKYRNKAQAKGLADHGYEMERRLPIRTIQDNPVYGGLVETMDEAVGLVMDALQEQGLADNTIVIFTSDHGGVASGDNFSTSNLPLRGGKGYQWEGGLRVPYFIKVPGGAQGDIDYPVSGIDFLPTIMDMVGAEKEIKSPIEGKSLVAVMEGKGEKDRALYWHYPHYGNQGGDPSSIIRDGKWKLIHYYENDKKEVYNLEVDPEEKVDLSTKEPKVTAQLMKKLNKYLEKNNVRYPYADLEYDAKEEEKVLNRAKTVQLEKLENDRVKMLTPGWQPNPDWWGSKVTKD</sequence>
<dbReference type="Proteomes" id="UP000647133">
    <property type="component" value="Unassembled WGS sequence"/>
</dbReference>
<dbReference type="Pfam" id="PF00884">
    <property type="entry name" value="Sulfatase"/>
    <property type="match status" value="1"/>
</dbReference>
<evidence type="ECO:0000256" key="4">
    <source>
        <dbReference type="ARBA" id="ARBA00022729"/>
    </source>
</evidence>
<dbReference type="PANTHER" id="PTHR42693:SF42">
    <property type="entry name" value="ARYLSULFATASE G"/>
    <property type="match status" value="1"/>
</dbReference>
<dbReference type="CDD" id="cd16144">
    <property type="entry name" value="ARS_like"/>
    <property type="match status" value="1"/>
</dbReference>
<dbReference type="InterPro" id="IPR024607">
    <property type="entry name" value="Sulfatase_CS"/>
</dbReference>
<organism evidence="9 10">
    <name type="scientific">Echinicola arenosa</name>
    <dbReference type="NCBI Taxonomy" id="2774144"/>
    <lineage>
        <taxon>Bacteria</taxon>
        <taxon>Pseudomonadati</taxon>
        <taxon>Bacteroidota</taxon>
        <taxon>Cytophagia</taxon>
        <taxon>Cytophagales</taxon>
        <taxon>Cyclobacteriaceae</taxon>
        <taxon>Echinicola</taxon>
    </lineage>
</organism>
<keyword evidence="3" id="KW-0479">Metal-binding</keyword>
<protein>
    <submittedName>
        <fullName evidence="9">Sulfatase</fullName>
    </submittedName>
</protein>
<keyword evidence="6" id="KW-0106">Calcium</keyword>
<proteinExistence type="inferred from homology"/>
<name>A0ABR9ARH8_9BACT</name>
<feature type="chain" id="PRO_5045126752" evidence="7">
    <location>
        <begin position="48"/>
        <end position="550"/>
    </location>
</feature>
<evidence type="ECO:0000256" key="2">
    <source>
        <dbReference type="ARBA" id="ARBA00008779"/>
    </source>
</evidence>
<dbReference type="Gene3D" id="3.30.1120.10">
    <property type="match status" value="1"/>
</dbReference>
<evidence type="ECO:0000256" key="1">
    <source>
        <dbReference type="ARBA" id="ARBA00001913"/>
    </source>
</evidence>
<keyword evidence="10" id="KW-1185">Reference proteome</keyword>
<dbReference type="EMBL" id="JACYTQ010000012">
    <property type="protein sequence ID" value="MBD8491305.1"/>
    <property type="molecule type" value="Genomic_DNA"/>
</dbReference>
<evidence type="ECO:0000256" key="3">
    <source>
        <dbReference type="ARBA" id="ARBA00022723"/>
    </source>
</evidence>
<dbReference type="PANTHER" id="PTHR42693">
    <property type="entry name" value="ARYLSULFATASE FAMILY MEMBER"/>
    <property type="match status" value="1"/>
</dbReference>
<evidence type="ECO:0000256" key="5">
    <source>
        <dbReference type="ARBA" id="ARBA00022801"/>
    </source>
</evidence>
<comment type="similarity">
    <text evidence="2">Belongs to the sulfatase family.</text>
</comment>
<feature type="signal peptide" evidence="7">
    <location>
        <begin position="1"/>
        <end position="47"/>
    </location>
</feature>
<dbReference type="Gene3D" id="3.40.720.10">
    <property type="entry name" value="Alkaline Phosphatase, subunit A"/>
    <property type="match status" value="1"/>
</dbReference>
<dbReference type="SUPFAM" id="SSF53649">
    <property type="entry name" value="Alkaline phosphatase-like"/>
    <property type="match status" value="1"/>
</dbReference>
<keyword evidence="4 7" id="KW-0732">Signal</keyword>
<accession>A0ABR9ARH8</accession>
<gene>
    <name evidence="9" type="ORF">IFO69_21310</name>
</gene>